<sequence length="65" mass="7311">MFAQFSGFFRQFSCFCGVLIPLAPKRNRLMIQMGCVKSRSKAIATAWNMYFAMPIPLGGAVKARF</sequence>
<accession>A0A150JZX2</accession>
<gene>
    <name evidence="1" type="ORF">B4099_1893</name>
</gene>
<evidence type="ECO:0000313" key="1">
    <source>
        <dbReference type="EMBL" id="KYC62859.1"/>
    </source>
</evidence>
<proteinExistence type="predicted"/>
<dbReference type="Proteomes" id="UP000075304">
    <property type="component" value="Unassembled WGS sequence"/>
</dbReference>
<evidence type="ECO:0000313" key="2">
    <source>
        <dbReference type="Proteomes" id="UP000075304"/>
    </source>
</evidence>
<name>A0A150JZX2_HEYCO</name>
<organism evidence="1 2">
    <name type="scientific">Heyndrickxia coagulans</name>
    <name type="common">Weizmannia coagulans</name>
    <dbReference type="NCBI Taxonomy" id="1398"/>
    <lineage>
        <taxon>Bacteria</taxon>
        <taxon>Bacillati</taxon>
        <taxon>Bacillota</taxon>
        <taxon>Bacilli</taxon>
        <taxon>Bacillales</taxon>
        <taxon>Bacillaceae</taxon>
        <taxon>Heyndrickxia</taxon>
    </lineage>
</organism>
<reference evidence="1 2" key="1">
    <citation type="submission" date="2016-01" db="EMBL/GenBank/DDBJ databases">
        <title>Genome Sequences of Twelve Sporeforming Bacillus Species Isolated from Foods.</title>
        <authorList>
            <person name="Berendsen E.M."/>
            <person name="Wells-Bennik M.H."/>
            <person name="Krawcyk A.O."/>
            <person name="De Jong A."/>
            <person name="Holsappel S."/>
            <person name="Eijlander R.T."/>
            <person name="Kuipers O.P."/>
        </authorList>
    </citation>
    <scope>NUCLEOTIDE SEQUENCE [LARGE SCALE GENOMIC DNA]</scope>
    <source>
        <strain evidence="1 2">B4099</strain>
    </source>
</reference>
<comment type="caution">
    <text evidence="1">The sequence shown here is derived from an EMBL/GenBank/DDBJ whole genome shotgun (WGS) entry which is preliminary data.</text>
</comment>
<protein>
    <submittedName>
        <fullName evidence="1">Uncharacterized protein</fullName>
    </submittedName>
</protein>
<dbReference type="PATRIC" id="fig|1398.25.peg.899"/>
<dbReference type="AlphaFoldDB" id="A0A150JZX2"/>
<dbReference type="EMBL" id="LQYI01000117">
    <property type="protein sequence ID" value="KYC62859.1"/>
    <property type="molecule type" value="Genomic_DNA"/>
</dbReference>